<evidence type="ECO:0000256" key="6">
    <source>
        <dbReference type="RuleBase" id="RU364082"/>
    </source>
</evidence>
<dbReference type="KEGG" id="fya:KMW28_15675"/>
<dbReference type="InterPro" id="IPR029903">
    <property type="entry name" value="RmlD-like-bd"/>
</dbReference>
<comment type="catalytic activity">
    <reaction evidence="5">
        <text>dTDP-beta-L-rhamnose + NADP(+) = dTDP-4-dehydro-beta-L-rhamnose + NADPH + H(+)</text>
        <dbReference type="Rhea" id="RHEA:21796"/>
        <dbReference type="ChEBI" id="CHEBI:15378"/>
        <dbReference type="ChEBI" id="CHEBI:57510"/>
        <dbReference type="ChEBI" id="CHEBI:57783"/>
        <dbReference type="ChEBI" id="CHEBI:58349"/>
        <dbReference type="ChEBI" id="CHEBI:62830"/>
        <dbReference type="EC" id="1.1.1.133"/>
    </reaction>
</comment>
<keyword evidence="9" id="KW-1185">Reference proteome</keyword>
<dbReference type="PANTHER" id="PTHR10491">
    <property type="entry name" value="DTDP-4-DEHYDRORHAMNOSE REDUCTASE"/>
    <property type="match status" value="1"/>
</dbReference>
<dbReference type="RefSeq" id="WP_169662657.1">
    <property type="nucleotide sequence ID" value="NZ_CP076132.1"/>
</dbReference>
<dbReference type="EMBL" id="CP076132">
    <property type="protein sequence ID" value="QWG01091.1"/>
    <property type="molecule type" value="Genomic_DNA"/>
</dbReference>
<keyword evidence="6" id="KW-0560">Oxidoreductase</keyword>
<evidence type="ECO:0000256" key="1">
    <source>
        <dbReference type="ARBA" id="ARBA00004781"/>
    </source>
</evidence>
<comment type="function">
    <text evidence="6">Catalyzes the reduction of dTDP-6-deoxy-L-lyxo-4-hexulose to yield dTDP-L-rhamnose.</text>
</comment>
<dbReference type="InterPro" id="IPR036291">
    <property type="entry name" value="NAD(P)-bd_dom_sf"/>
</dbReference>
<organism evidence="8 9">
    <name type="scientific">Flammeovirga yaeyamensis</name>
    <dbReference type="NCBI Taxonomy" id="367791"/>
    <lineage>
        <taxon>Bacteria</taxon>
        <taxon>Pseudomonadati</taxon>
        <taxon>Bacteroidota</taxon>
        <taxon>Cytophagia</taxon>
        <taxon>Cytophagales</taxon>
        <taxon>Flammeovirgaceae</taxon>
        <taxon>Flammeovirga</taxon>
    </lineage>
</organism>
<dbReference type="Proteomes" id="UP000678679">
    <property type="component" value="Chromosome 1"/>
</dbReference>
<evidence type="ECO:0000313" key="9">
    <source>
        <dbReference type="Proteomes" id="UP000678679"/>
    </source>
</evidence>
<comment type="similarity">
    <text evidence="2 6">Belongs to the dTDP-4-dehydrorhamnose reductase family.</text>
</comment>
<gene>
    <name evidence="8" type="ORF">KMW28_15675</name>
</gene>
<dbReference type="InterPro" id="IPR005913">
    <property type="entry name" value="dTDP_dehydrorham_reduct"/>
</dbReference>
<keyword evidence="6" id="KW-0521">NADP</keyword>
<accession>A0AAX1N401</accession>
<reference evidence="8 9" key="1">
    <citation type="submission" date="2021-05" db="EMBL/GenBank/DDBJ databases">
        <title>Comparative genomic studies on the polysaccharide-degrading batcterial strains of the Flammeovirga genus.</title>
        <authorList>
            <person name="Zewei F."/>
            <person name="Zheng Z."/>
            <person name="Yu L."/>
            <person name="Ruyue G."/>
            <person name="Yanhong M."/>
            <person name="Yuanyuan C."/>
            <person name="Jingyan G."/>
            <person name="Wenjun H."/>
        </authorList>
    </citation>
    <scope>NUCLEOTIDE SEQUENCE [LARGE SCALE GENOMIC DNA]</scope>
    <source>
        <strain evidence="8 9">NBRC:100898</strain>
    </source>
</reference>
<feature type="domain" description="RmlD-like substrate binding" evidence="7">
    <location>
        <begin position="4"/>
        <end position="298"/>
    </location>
</feature>
<evidence type="ECO:0000256" key="3">
    <source>
        <dbReference type="ARBA" id="ARBA00012929"/>
    </source>
</evidence>
<sequence>MKNKVLITGSNGLLGQSLLKLLKNDESVNIYATGRGEDRFLENGYTYHDVDLTNGDEIHQLIADVKPDVIIHSAAMSRVEDCEDYPDLAVKVNTEATDILSDAAIQNNVQHFLFISTDFVFSGDQGMYKEEDERNPPNFYGQTKLRAENLLFDKTDQLKISIIRTCLVYGQVKDMSRSNIMLWGRKMLSEGMEIKVVNDQIRTPTFVDDLAQGVIQCFKTRSEGVYHLSGAEVFTPYKMVEIMADEYKLDKKLMTAVNASTFKEHGKRPLKTGFIIDKAKQGFNYQTTTFIEAMKKVLS</sequence>
<dbReference type="SUPFAM" id="SSF51735">
    <property type="entry name" value="NAD(P)-binding Rossmann-fold domains"/>
    <property type="match status" value="1"/>
</dbReference>
<evidence type="ECO:0000256" key="5">
    <source>
        <dbReference type="ARBA" id="ARBA00048200"/>
    </source>
</evidence>
<dbReference type="CDD" id="cd05254">
    <property type="entry name" value="dTDP_HR_like_SDR_e"/>
    <property type="match status" value="1"/>
</dbReference>
<dbReference type="GO" id="GO:0008831">
    <property type="term" value="F:dTDP-4-dehydrorhamnose reductase activity"/>
    <property type="evidence" value="ECO:0007669"/>
    <property type="project" value="UniProtKB-EC"/>
</dbReference>
<name>A0AAX1N401_9BACT</name>
<dbReference type="Pfam" id="PF04321">
    <property type="entry name" value="RmlD_sub_bind"/>
    <property type="match status" value="1"/>
</dbReference>
<dbReference type="EC" id="1.1.1.133" evidence="3 6"/>
<dbReference type="PANTHER" id="PTHR10491:SF4">
    <property type="entry name" value="METHIONINE ADENOSYLTRANSFERASE 2 SUBUNIT BETA"/>
    <property type="match status" value="1"/>
</dbReference>
<dbReference type="AlphaFoldDB" id="A0AAX1N401"/>
<evidence type="ECO:0000256" key="4">
    <source>
        <dbReference type="ARBA" id="ARBA00017099"/>
    </source>
</evidence>
<dbReference type="Gene3D" id="3.40.50.720">
    <property type="entry name" value="NAD(P)-binding Rossmann-like Domain"/>
    <property type="match status" value="1"/>
</dbReference>
<evidence type="ECO:0000256" key="2">
    <source>
        <dbReference type="ARBA" id="ARBA00010944"/>
    </source>
</evidence>
<comment type="pathway">
    <text evidence="1 6">Carbohydrate biosynthesis; dTDP-L-rhamnose biosynthesis.</text>
</comment>
<evidence type="ECO:0000259" key="7">
    <source>
        <dbReference type="Pfam" id="PF04321"/>
    </source>
</evidence>
<protein>
    <recommendedName>
        <fullName evidence="4 6">dTDP-4-dehydrorhamnose reductase</fullName>
        <ecNumber evidence="3 6">1.1.1.133</ecNumber>
    </recommendedName>
</protein>
<proteinExistence type="inferred from homology"/>
<evidence type="ECO:0000313" key="8">
    <source>
        <dbReference type="EMBL" id="QWG01091.1"/>
    </source>
</evidence>